<accession>A0A150KDF9</accession>
<protein>
    <submittedName>
        <fullName evidence="1">Uncharacterized protein</fullName>
    </submittedName>
</protein>
<dbReference type="PATRIC" id="fig|1398.25.peg.3656"/>
<dbReference type="InterPro" id="IPR046318">
    <property type="entry name" value="DUF5344"/>
</dbReference>
<name>A0A150KDF9_HEYCO</name>
<dbReference type="AlphaFoldDB" id="A0A150KDF9"/>
<dbReference type="EMBL" id="LQYI01000073">
    <property type="protein sequence ID" value="KYC67401.1"/>
    <property type="molecule type" value="Genomic_DNA"/>
</dbReference>
<sequence>MLAGFLAGFEITSSQRVRKQKGRGFNEFPLPITGHPQVLEGYQNTENQISTTIQLLDEKIKKLASTNADIKKSYSGRTLENTEKGAMSMEVKIHFDAVETSLANIRSKSQSLEISKLEEAGAQYHLSALNHIAEVDQRLEQILASYQSVTLKNEAAAKKAVQEIKAYDEQLGESFEGRPMSS</sequence>
<comment type="caution">
    <text evidence="1">The sequence shown here is derived from an EMBL/GenBank/DDBJ whole genome shotgun (WGS) entry which is preliminary data.</text>
</comment>
<dbReference type="Pfam" id="PF17279">
    <property type="entry name" value="DUF5344"/>
    <property type="match status" value="1"/>
</dbReference>
<proteinExistence type="predicted"/>
<dbReference type="Proteomes" id="UP000075304">
    <property type="component" value="Unassembled WGS sequence"/>
</dbReference>
<evidence type="ECO:0000313" key="1">
    <source>
        <dbReference type="EMBL" id="KYC67401.1"/>
    </source>
</evidence>
<gene>
    <name evidence="1" type="ORF">B4099_2018</name>
</gene>
<evidence type="ECO:0000313" key="2">
    <source>
        <dbReference type="Proteomes" id="UP000075304"/>
    </source>
</evidence>
<reference evidence="1 2" key="1">
    <citation type="submission" date="2016-01" db="EMBL/GenBank/DDBJ databases">
        <title>Genome Sequences of Twelve Sporeforming Bacillus Species Isolated from Foods.</title>
        <authorList>
            <person name="Berendsen E.M."/>
            <person name="Wells-Bennik M.H."/>
            <person name="Krawcyk A.O."/>
            <person name="De Jong A."/>
            <person name="Holsappel S."/>
            <person name="Eijlander R.T."/>
            <person name="Kuipers O.P."/>
        </authorList>
    </citation>
    <scope>NUCLEOTIDE SEQUENCE [LARGE SCALE GENOMIC DNA]</scope>
    <source>
        <strain evidence="1 2">B4099</strain>
    </source>
</reference>
<organism evidence="1 2">
    <name type="scientific">Heyndrickxia coagulans</name>
    <name type="common">Weizmannia coagulans</name>
    <dbReference type="NCBI Taxonomy" id="1398"/>
    <lineage>
        <taxon>Bacteria</taxon>
        <taxon>Bacillati</taxon>
        <taxon>Bacillota</taxon>
        <taxon>Bacilli</taxon>
        <taxon>Bacillales</taxon>
        <taxon>Bacillaceae</taxon>
        <taxon>Heyndrickxia</taxon>
    </lineage>
</organism>
<dbReference type="RefSeq" id="WP_244490597.1">
    <property type="nucleotide sequence ID" value="NZ_LQYI01000073.1"/>
</dbReference>